<evidence type="ECO:0000256" key="1">
    <source>
        <dbReference type="SAM" id="MobiDB-lite"/>
    </source>
</evidence>
<dbReference type="Gene3D" id="2.30.29.30">
    <property type="entry name" value="Pleckstrin-homology domain (PH domain)/Phosphotyrosine-binding domain (PTB)"/>
    <property type="match status" value="4"/>
</dbReference>
<evidence type="ECO:0000313" key="3">
    <source>
        <dbReference type="EMBL" id="CAE0671018.1"/>
    </source>
</evidence>
<dbReference type="SMART" id="SM00233">
    <property type="entry name" value="PH"/>
    <property type="match status" value="4"/>
</dbReference>
<dbReference type="InterPro" id="IPR001849">
    <property type="entry name" value="PH_domain"/>
</dbReference>
<dbReference type="GO" id="GO:0051209">
    <property type="term" value="P:release of sequestered calcium ion into cytosol"/>
    <property type="evidence" value="ECO:0007669"/>
    <property type="project" value="TreeGrafter"/>
</dbReference>
<feature type="region of interest" description="Disordered" evidence="1">
    <location>
        <begin position="621"/>
        <end position="656"/>
    </location>
</feature>
<feature type="compositionally biased region" description="Polar residues" evidence="1">
    <location>
        <begin position="629"/>
        <end position="639"/>
    </location>
</feature>
<proteinExistence type="predicted"/>
<evidence type="ECO:0000259" key="2">
    <source>
        <dbReference type="PROSITE" id="PS50003"/>
    </source>
</evidence>
<dbReference type="GO" id="GO:0004435">
    <property type="term" value="F:phosphatidylinositol-4,5-bisphosphate phospholipase C activity"/>
    <property type="evidence" value="ECO:0007669"/>
    <property type="project" value="TreeGrafter"/>
</dbReference>
<dbReference type="GO" id="GO:0048015">
    <property type="term" value="P:phosphatidylinositol-mediated signaling"/>
    <property type="evidence" value="ECO:0007669"/>
    <property type="project" value="TreeGrafter"/>
</dbReference>
<protein>
    <recommendedName>
        <fullName evidence="2">PH domain-containing protein</fullName>
    </recommendedName>
</protein>
<dbReference type="SUPFAM" id="SSF50729">
    <property type="entry name" value="PH domain-like"/>
    <property type="match status" value="4"/>
</dbReference>
<dbReference type="PANTHER" id="PTHR10336:SF82">
    <property type="entry name" value="PHOSPHOINOSITIDE PHOSPHOLIPASE C"/>
    <property type="match status" value="1"/>
</dbReference>
<reference evidence="3" key="1">
    <citation type="submission" date="2021-01" db="EMBL/GenBank/DDBJ databases">
        <authorList>
            <person name="Corre E."/>
            <person name="Pelletier E."/>
            <person name="Niang G."/>
            <person name="Scheremetjew M."/>
            <person name="Finn R."/>
            <person name="Kale V."/>
            <person name="Holt S."/>
            <person name="Cochrane G."/>
            <person name="Meng A."/>
            <person name="Brown T."/>
            <person name="Cohen L."/>
        </authorList>
    </citation>
    <scope>NUCLEOTIDE SEQUENCE</scope>
    <source>
        <strain evidence="3">CCCM811</strain>
    </source>
</reference>
<dbReference type="PANTHER" id="PTHR10336">
    <property type="entry name" value="PHOSPHOINOSITIDE-SPECIFIC PHOSPHOLIPASE C FAMILY PROTEIN"/>
    <property type="match status" value="1"/>
</dbReference>
<feature type="domain" description="PH" evidence="2">
    <location>
        <begin position="107"/>
        <end position="231"/>
    </location>
</feature>
<dbReference type="AlphaFoldDB" id="A0A6U2Z232"/>
<feature type="compositionally biased region" description="Basic and acidic residues" evidence="1">
    <location>
        <begin position="1"/>
        <end position="17"/>
    </location>
</feature>
<dbReference type="EMBL" id="HBIV01031775">
    <property type="protein sequence ID" value="CAE0671018.1"/>
    <property type="molecule type" value="Transcribed_RNA"/>
</dbReference>
<dbReference type="PROSITE" id="PS50003">
    <property type="entry name" value="PH_DOMAIN"/>
    <property type="match status" value="1"/>
</dbReference>
<accession>A0A6U2Z232</accession>
<dbReference type="InterPro" id="IPR011993">
    <property type="entry name" value="PH-like_dom_sf"/>
</dbReference>
<name>A0A6U2Z232_9EUKA</name>
<feature type="region of interest" description="Disordered" evidence="1">
    <location>
        <begin position="1"/>
        <end position="24"/>
    </location>
</feature>
<dbReference type="InterPro" id="IPR001192">
    <property type="entry name" value="PI-PLC_fam"/>
</dbReference>
<organism evidence="3">
    <name type="scientific">Lotharella globosa</name>
    <dbReference type="NCBI Taxonomy" id="91324"/>
    <lineage>
        <taxon>Eukaryota</taxon>
        <taxon>Sar</taxon>
        <taxon>Rhizaria</taxon>
        <taxon>Cercozoa</taxon>
        <taxon>Chlorarachniophyceae</taxon>
        <taxon>Lotharella</taxon>
    </lineage>
</organism>
<gene>
    <name evidence="3" type="ORF">LGLO00237_LOCUS22661</name>
</gene>
<sequence length="656" mass="74409">MQATDGDPHEGRRSHSEIEDEEDFELSVEAYQRNQQKRSRIDGSNYRDAEAAKQAFDSDMKNRMESLENAFEPGSICHQEYLAIKNIYESWQLDNRLFTISEESADDIKMEEILTKQEQARVEKAKKDFFVIASLGQNFIKHGRAGKPHLKTVRVDTKTGKLWWDDQSLYLQDVTEIKRGKHTKVFDGVSVNRADPRVCFSIVTPHRTLDLQASSFNEREMWVDGLTRLQLKLQDNTHIDHKNLDSQSQFLTICQQGRNLTKWSLKGVPGTKLIMVNPVSGKIKCGAARLYVQEVDIVPGKTTQVFEQVGEKVSPELCFSLVHAKRSLDLSATSQIERDMWVSGLRKLQASLRTSQNNLKKEAEALLTEDIKKTAADFMSVCTVPTRMSKFTRSSSKHKKMVTVDPQSGVLSWGNGSLNLKHVISLESGKTTKVLQKTAEKVKPELCFSLILPRYTLDLKCQDQKTRDTWVAGLQALKIVLANEVDVLSLPISEELKKQFAGVAINEDDILQVLDTPREFIKHGRTGRPHSRKVTVDRKEATINWATGSNSLKEAYDIVRGKSTKVFKKVTWRQADPSLCFSVLWEDRTLDLQAPTNRLREKWVRAIEILLQRVSEPYRRYTAEGSRGAENSISSTSKSPRSEHAMPGMSQLPNAS</sequence>